<keyword evidence="3" id="KW-0378">Hydrolase</keyword>
<dbReference type="EMBL" id="MGDL01000050">
    <property type="protein sequence ID" value="OGL56121.1"/>
    <property type="molecule type" value="Genomic_DNA"/>
</dbReference>
<keyword evidence="4" id="KW-0472">Membrane</keyword>
<keyword evidence="2" id="KW-0255">Endonuclease</keyword>
<keyword evidence="4" id="KW-0812">Transmembrane</keyword>
<dbReference type="Pfam" id="PF00565">
    <property type="entry name" value="SNase"/>
    <property type="match status" value="1"/>
</dbReference>
<dbReference type="SUPFAM" id="SSF50199">
    <property type="entry name" value="Staphylococcal nuclease"/>
    <property type="match status" value="1"/>
</dbReference>
<evidence type="ECO:0000313" key="7">
    <source>
        <dbReference type="Proteomes" id="UP000179812"/>
    </source>
</evidence>
<dbReference type="SMART" id="SM00318">
    <property type="entry name" value="SNc"/>
    <property type="match status" value="1"/>
</dbReference>
<dbReference type="AlphaFoldDB" id="A0A1F7SQT9"/>
<organism evidence="6 7">
    <name type="scientific">Candidatus Shapirobacteria bacterium RIFOXYB1_FULL_38_38</name>
    <dbReference type="NCBI Taxonomy" id="1802151"/>
    <lineage>
        <taxon>Bacteria</taxon>
        <taxon>Candidatus Shapironibacteriota</taxon>
    </lineage>
</organism>
<accession>A0A1F7SQT9</accession>
<dbReference type="InterPro" id="IPR016071">
    <property type="entry name" value="Staphylococal_nuclease_OB-fold"/>
</dbReference>
<dbReference type="GO" id="GO:0016787">
    <property type="term" value="F:hydrolase activity"/>
    <property type="evidence" value="ECO:0007669"/>
    <property type="project" value="UniProtKB-KW"/>
</dbReference>
<feature type="transmembrane region" description="Helical" evidence="4">
    <location>
        <begin position="12"/>
        <end position="31"/>
    </location>
</feature>
<comment type="caution">
    <text evidence="6">The sequence shown here is derived from an EMBL/GenBank/DDBJ whole genome shotgun (WGS) entry which is preliminary data.</text>
</comment>
<evidence type="ECO:0000256" key="1">
    <source>
        <dbReference type="ARBA" id="ARBA00022722"/>
    </source>
</evidence>
<reference evidence="6 7" key="1">
    <citation type="journal article" date="2016" name="Nat. Commun.">
        <title>Thousands of microbial genomes shed light on interconnected biogeochemical processes in an aquifer system.</title>
        <authorList>
            <person name="Anantharaman K."/>
            <person name="Brown C.T."/>
            <person name="Hug L.A."/>
            <person name="Sharon I."/>
            <person name="Castelle C.J."/>
            <person name="Probst A.J."/>
            <person name="Thomas B.C."/>
            <person name="Singh A."/>
            <person name="Wilkins M.J."/>
            <person name="Karaoz U."/>
            <person name="Brodie E.L."/>
            <person name="Williams K.H."/>
            <person name="Hubbard S.S."/>
            <person name="Banfield J.F."/>
        </authorList>
    </citation>
    <scope>NUCLEOTIDE SEQUENCE [LARGE SCALE GENOMIC DNA]</scope>
</reference>
<dbReference type="PANTHER" id="PTHR12302:SF3">
    <property type="entry name" value="SERINE_THREONINE-PROTEIN KINASE 31"/>
    <property type="match status" value="1"/>
</dbReference>
<protein>
    <recommendedName>
        <fullName evidence="5">TNase-like domain-containing protein</fullName>
    </recommendedName>
</protein>
<keyword evidence="4" id="KW-1133">Transmembrane helix</keyword>
<evidence type="ECO:0000313" key="6">
    <source>
        <dbReference type="EMBL" id="OGL56121.1"/>
    </source>
</evidence>
<dbReference type="GO" id="GO:0004519">
    <property type="term" value="F:endonuclease activity"/>
    <property type="evidence" value="ECO:0007669"/>
    <property type="project" value="UniProtKB-KW"/>
</dbReference>
<proteinExistence type="predicted"/>
<dbReference type="InterPro" id="IPR035437">
    <property type="entry name" value="SNase_OB-fold_sf"/>
</dbReference>
<feature type="domain" description="TNase-like" evidence="5">
    <location>
        <begin position="50"/>
        <end position="182"/>
    </location>
</feature>
<sequence>MTWLKKFLARYRIILAVITAVILSLLLGIYLEAQLKKVYPRILSGNEDKPQDLYRVVEVLDGDTIKVEREGKTEKVRLLGIDAEELSEKNQNNECWAETAKNGLEEKIGGKDVDLIVDITQGEKDIYGRLLRDVYLGDEWINGWLVERGLARVYEDYPSARNVELENLQQNAIKNIIGLWKGECIYE</sequence>
<keyword evidence="1" id="KW-0540">Nuclease</keyword>
<evidence type="ECO:0000256" key="2">
    <source>
        <dbReference type="ARBA" id="ARBA00022759"/>
    </source>
</evidence>
<dbReference type="PROSITE" id="PS50830">
    <property type="entry name" value="TNASE_3"/>
    <property type="match status" value="1"/>
</dbReference>
<dbReference type="Gene3D" id="2.40.50.90">
    <property type="match status" value="1"/>
</dbReference>
<evidence type="ECO:0000256" key="3">
    <source>
        <dbReference type="ARBA" id="ARBA00022801"/>
    </source>
</evidence>
<name>A0A1F7SQT9_9BACT</name>
<evidence type="ECO:0000259" key="5">
    <source>
        <dbReference type="PROSITE" id="PS50830"/>
    </source>
</evidence>
<gene>
    <name evidence="6" type="ORF">A2367_00255</name>
</gene>
<evidence type="ECO:0000256" key="4">
    <source>
        <dbReference type="SAM" id="Phobius"/>
    </source>
</evidence>
<dbReference type="Proteomes" id="UP000179812">
    <property type="component" value="Unassembled WGS sequence"/>
</dbReference>
<dbReference type="PANTHER" id="PTHR12302">
    <property type="entry name" value="EBNA2 BINDING PROTEIN P100"/>
    <property type="match status" value="1"/>
</dbReference>